<dbReference type="HAMAP" id="MF_00265">
    <property type="entry name" value="VapC_Nob1"/>
    <property type="match status" value="1"/>
</dbReference>
<accession>A0AAJ0U2B2</accession>
<feature type="domain" description="PIN" evidence="9">
    <location>
        <begin position="4"/>
        <end position="121"/>
    </location>
</feature>
<evidence type="ECO:0000259" key="9">
    <source>
        <dbReference type="Pfam" id="PF01850"/>
    </source>
</evidence>
<evidence type="ECO:0000313" key="11">
    <source>
        <dbReference type="Proteomes" id="UP001296776"/>
    </source>
</evidence>
<comment type="caution">
    <text evidence="10">The sequence shown here is derived from an EMBL/GenBank/DDBJ whole genome shotgun (WGS) entry which is preliminary data.</text>
</comment>
<dbReference type="GO" id="GO:0090729">
    <property type="term" value="F:toxin activity"/>
    <property type="evidence" value="ECO:0007669"/>
    <property type="project" value="UniProtKB-KW"/>
</dbReference>
<protein>
    <recommendedName>
        <fullName evidence="8">Ribonuclease VapC</fullName>
        <shortName evidence="8">RNase VapC</shortName>
        <ecNumber evidence="8">3.1.-.-</ecNumber>
    </recommendedName>
    <alternativeName>
        <fullName evidence="8">Toxin VapC</fullName>
    </alternativeName>
</protein>
<dbReference type="InterPro" id="IPR002716">
    <property type="entry name" value="PIN_dom"/>
</dbReference>
<dbReference type="Gene3D" id="3.40.50.1010">
    <property type="entry name" value="5'-nuclease"/>
    <property type="match status" value="1"/>
</dbReference>
<evidence type="ECO:0000256" key="5">
    <source>
        <dbReference type="ARBA" id="ARBA00022801"/>
    </source>
</evidence>
<keyword evidence="11" id="KW-1185">Reference proteome</keyword>
<sequence length="137" mass="15413">MNWVLDTNIISYLMRGDPAVRAAFDSVRDVPETRFVLSPVVDYEIRRYLLLKAASRNLAQYEALTATWVTAPLSEADWQRAAVLWADRHRDGSPIEDADLLIAVTALAQDAVLVTRNTRHFAGLDLRLADWTQSEAS</sequence>
<gene>
    <name evidence="8" type="primary">vapC</name>
    <name evidence="10" type="ORF">CKO40_05030</name>
</gene>
<dbReference type="GO" id="GO:0000287">
    <property type="term" value="F:magnesium ion binding"/>
    <property type="evidence" value="ECO:0007669"/>
    <property type="project" value="UniProtKB-UniRule"/>
</dbReference>
<dbReference type="AlphaFoldDB" id="A0AAJ0U2B2"/>
<dbReference type="InterPro" id="IPR029060">
    <property type="entry name" value="PIN-like_dom_sf"/>
</dbReference>
<reference evidence="10" key="2">
    <citation type="journal article" date="2020" name="Microorganisms">
        <title>Osmotic Adaptation and Compatible Solute Biosynthesis of Phototrophic Bacteria as Revealed from Genome Analyses.</title>
        <authorList>
            <person name="Imhoff J.F."/>
            <person name="Rahn T."/>
            <person name="Kunzel S."/>
            <person name="Keller A."/>
            <person name="Neulinger S.C."/>
        </authorList>
    </citation>
    <scope>NUCLEOTIDE SEQUENCE</scope>
    <source>
        <strain evidence="10">DSM 11080</strain>
    </source>
</reference>
<evidence type="ECO:0000256" key="6">
    <source>
        <dbReference type="ARBA" id="ARBA00022842"/>
    </source>
</evidence>
<dbReference type="EMBL" id="NRSJ01000005">
    <property type="protein sequence ID" value="MBK1703921.1"/>
    <property type="molecule type" value="Genomic_DNA"/>
</dbReference>
<keyword evidence="2 8" id="KW-1277">Toxin-antitoxin system</keyword>
<keyword evidence="8" id="KW-0800">Toxin</keyword>
<dbReference type="GO" id="GO:0004540">
    <property type="term" value="F:RNA nuclease activity"/>
    <property type="evidence" value="ECO:0007669"/>
    <property type="project" value="InterPro"/>
</dbReference>
<dbReference type="PANTHER" id="PTHR33653:SF1">
    <property type="entry name" value="RIBONUCLEASE VAPC2"/>
    <property type="match status" value="1"/>
</dbReference>
<proteinExistence type="inferred from homology"/>
<evidence type="ECO:0000256" key="4">
    <source>
        <dbReference type="ARBA" id="ARBA00022723"/>
    </source>
</evidence>
<dbReference type="EC" id="3.1.-.-" evidence="8"/>
<dbReference type="InterPro" id="IPR050556">
    <property type="entry name" value="Type_II_TA_system_RNase"/>
</dbReference>
<comment type="function">
    <text evidence="8">Toxic component of a toxin-antitoxin (TA) system. An RNase.</text>
</comment>
<feature type="binding site" evidence="8">
    <location>
        <position position="99"/>
    </location>
    <ligand>
        <name>Mg(2+)</name>
        <dbReference type="ChEBI" id="CHEBI:18420"/>
    </ligand>
</feature>
<name>A0AAJ0U2B2_9GAMM</name>
<organism evidence="10 11">
    <name type="scientific">Halochromatium glycolicum</name>
    <dbReference type="NCBI Taxonomy" id="85075"/>
    <lineage>
        <taxon>Bacteria</taxon>
        <taxon>Pseudomonadati</taxon>
        <taxon>Pseudomonadota</taxon>
        <taxon>Gammaproteobacteria</taxon>
        <taxon>Chromatiales</taxon>
        <taxon>Chromatiaceae</taxon>
        <taxon>Halochromatium</taxon>
    </lineage>
</organism>
<evidence type="ECO:0000256" key="8">
    <source>
        <dbReference type="HAMAP-Rule" id="MF_00265"/>
    </source>
</evidence>
<evidence type="ECO:0000256" key="7">
    <source>
        <dbReference type="ARBA" id="ARBA00038093"/>
    </source>
</evidence>
<dbReference type="SUPFAM" id="SSF88723">
    <property type="entry name" value="PIN domain-like"/>
    <property type="match status" value="1"/>
</dbReference>
<feature type="binding site" evidence="8">
    <location>
        <position position="6"/>
    </location>
    <ligand>
        <name>Mg(2+)</name>
        <dbReference type="ChEBI" id="CHEBI:18420"/>
    </ligand>
</feature>
<dbReference type="Pfam" id="PF01850">
    <property type="entry name" value="PIN"/>
    <property type="match status" value="1"/>
</dbReference>
<evidence type="ECO:0000256" key="1">
    <source>
        <dbReference type="ARBA" id="ARBA00001946"/>
    </source>
</evidence>
<dbReference type="Proteomes" id="UP001296776">
    <property type="component" value="Unassembled WGS sequence"/>
</dbReference>
<dbReference type="GO" id="GO:0016787">
    <property type="term" value="F:hydrolase activity"/>
    <property type="evidence" value="ECO:0007669"/>
    <property type="project" value="UniProtKB-KW"/>
</dbReference>
<reference evidence="10" key="1">
    <citation type="submission" date="2017-08" db="EMBL/GenBank/DDBJ databases">
        <authorList>
            <person name="Imhoff J.F."/>
            <person name="Rahn T."/>
            <person name="Kuenzel S."/>
            <person name="Neulinger S.C."/>
        </authorList>
    </citation>
    <scope>NUCLEOTIDE SEQUENCE</scope>
    <source>
        <strain evidence="10">DSM 11080</strain>
    </source>
</reference>
<dbReference type="PANTHER" id="PTHR33653">
    <property type="entry name" value="RIBONUCLEASE VAPC2"/>
    <property type="match status" value="1"/>
</dbReference>
<dbReference type="InterPro" id="IPR022907">
    <property type="entry name" value="VapC_family"/>
</dbReference>
<evidence type="ECO:0000313" key="10">
    <source>
        <dbReference type="EMBL" id="MBK1703921.1"/>
    </source>
</evidence>
<evidence type="ECO:0000256" key="3">
    <source>
        <dbReference type="ARBA" id="ARBA00022722"/>
    </source>
</evidence>
<keyword evidence="3 8" id="KW-0540">Nuclease</keyword>
<keyword evidence="5 8" id="KW-0378">Hydrolase</keyword>
<comment type="cofactor">
    <cofactor evidence="1 8">
        <name>Mg(2+)</name>
        <dbReference type="ChEBI" id="CHEBI:18420"/>
    </cofactor>
</comment>
<evidence type="ECO:0000256" key="2">
    <source>
        <dbReference type="ARBA" id="ARBA00022649"/>
    </source>
</evidence>
<keyword evidence="4 8" id="KW-0479">Metal-binding</keyword>
<comment type="similarity">
    <text evidence="7 8">Belongs to the PINc/VapC protein family.</text>
</comment>
<keyword evidence="6 8" id="KW-0460">Magnesium</keyword>